<dbReference type="AlphaFoldDB" id="A0A0E9RBU4"/>
<organism evidence="1">
    <name type="scientific">Anguilla anguilla</name>
    <name type="common">European freshwater eel</name>
    <name type="synonym">Muraena anguilla</name>
    <dbReference type="NCBI Taxonomy" id="7936"/>
    <lineage>
        <taxon>Eukaryota</taxon>
        <taxon>Metazoa</taxon>
        <taxon>Chordata</taxon>
        <taxon>Craniata</taxon>
        <taxon>Vertebrata</taxon>
        <taxon>Euteleostomi</taxon>
        <taxon>Actinopterygii</taxon>
        <taxon>Neopterygii</taxon>
        <taxon>Teleostei</taxon>
        <taxon>Anguilliformes</taxon>
        <taxon>Anguillidae</taxon>
        <taxon>Anguilla</taxon>
    </lineage>
</organism>
<evidence type="ECO:0000313" key="1">
    <source>
        <dbReference type="EMBL" id="JAH26242.1"/>
    </source>
</evidence>
<accession>A0A0E9RBU4</accession>
<proteinExistence type="predicted"/>
<reference evidence="1" key="1">
    <citation type="submission" date="2014-11" db="EMBL/GenBank/DDBJ databases">
        <authorList>
            <person name="Amaro Gonzalez C."/>
        </authorList>
    </citation>
    <scope>NUCLEOTIDE SEQUENCE</scope>
</reference>
<name>A0A0E9RBU4_ANGAN</name>
<sequence>MYTQASTLQASISVMVYLLWGWKHVNW</sequence>
<reference evidence="1" key="2">
    <citation type="journal article" date="2015" name="Fish Shellfish Immunol.">
        <title>Early steps in the European eel (Anguilla anguilla)-Vibrio vulnificus interaction in the gills: Role of the RtxA13 toxin.</title>
        <authorList>
            <person name="Callol A."/>
            <person name="Pajuelo D."/>
            <person name="Ebbesson L."/>
            <person name="Teles M."/>
            <person name="MacKenzie S."/>
            <person name="Amaro C."/>
        </authorList>
    </citation>
    <scope>NUCLEOTIDE SEQUENCE</scope>
</reference>
<protein>
    <submittedName>
        <fullName evidence="1">Uncharacterized protein</fullName>
    </submittedName>
</protein>
<dbReference type="EMBL" id="GBXM01082335">
    <property type="protein sequence ID" value="JAH26242.1"/>
    <property type="molecule type" value="Transcribed_RNA"/>
</dbReference>